<dbReference type="GO" id="GO:0016020">
    <property type="term" value="C:membrane"/>
    <property type="evidence" value="ECO:0007669"/>
    <property type="project" value="InterPro"/>
</dbReference>
<name>A0A2S0RJW7_9ACTO</name>
<protein>
    <submittedName>
        <fullName evidence="1">YggT family protein</fullName>
    </submittedName>
</protein>
<gene>
    <name evidence="1" type="ORF">EBQ10_00375</name>
</gene>
<dbReference type="EMBL" id="CP033905">
    <property type="protein sequence ID" value="AZR05901.1"/>
    <property type="molecule type" value="Genomic_DNA"/>
</dbReference>
<dbReference type="OrthoDB" id="3216131at2"/>
<dbReference type="Pfam" id="PF02325">
    <property type="entry name" value="CCB3_YggT"/>
    <property type="match status" value="1"/>
</dbReference>
<sequence>MMTILGQLLFWACQIYILILIGRVVLDFVQILSRDWYPTGILVVIANAIYKVTDPPLRLLGKFIPPLNLGGVSLDLGFIVLFIAVQILQRIAYFL</sequence>
<proteinExistence type="predicted"/>
<dbReference type="AlphaFoldDB" id="A0A2S0RJW7"/>
<dbReference type="InterPro" id="IPR003425">
    <property type="entry name" value="CCB3/YggT"/>
</dbReference>
<reference evidence="1 2" key="1">
    <citation type="submission" date="2018-11" db="EMBL/GenBank/DDBJ databases">
        <title>Multidrug-resistant genes are associated with an 42-kb island TGI1 carrying a complex class 1 integron in a Trueperella pyogenes.</title>
        <authorList>
            <person name="Dong W."/>
        </authorList>
    </citation>
    <scope>NUCLEOTIDE SEQUENCE [LARGE SCALE GENOMIC DNA]</scope>
    <source>
        <strain evidence="1 2">TP4</strain>
    </source>
</reference>
<accession>A0A2S0RJW7</accession>
<evidence type="ECO:0000313" key="2">
    <source>
        <dbReference type="Proteomes" id="UP000275951"/>
    </source>
</evidence>
<dbReference type="STRING" id="1661.CQ11_01590"/>
<organism evidence="1 2">
    <name type="scientific">Trueperella pyogenes</name>
    <dbReference type="NCBI Taxonomy" id="1661"/>
    <lineage>
        <taxon>Bacteria</taxon>
        <taxon>Bacillati</taxon>
        <taxon>Actinomycetota</taxon>
        <taxon>Actinomycetes</taxon>
        <taxon>Actinomycetales</taxon>
        <taxon>Actinomycetaceae</taxon>
        <taxon>Trueperella</taxon>
    </lineage>
</organism>
<evidence type="ECO:0000313" key="1">
    <source>
        <dbReference type="EMBL" id="AZR05901.1"/>
    </source>
</evidence>
<dbReference type="Proteomes" id="UP000275951">
    <property type="component" value="Chromosome"/>
</dbReference>